<dbReference type="Proteomes" id="UP000316343">
    <property type="component" value="Unassembled WGS sequence"/>
</dbReference>
<evidence type="ECO:0000313" key="1">
    <source>
        <dbReference type="EMBL" id="TRD11287.1"/>
    </source>
</evidence>
<reference evidence="1 2" key="1">
    <citation type="submission" date="2019-06" db="EMBL/GenBank/DDBJ databases">
        <title>Erythrobacter insulae sp. nov., isolated from a tidal flat.</title>
        <authorList>
            <person name="Yoon J.-H."/>
        </authorList>
    </citation>
    <scope>NUCLEOTIDE SEQUENCE [LARGE SCALE GENOMIC DNA]</scope>
    <source>
        <strain evidence="1 2">JBTF-M21</strain>
    </source>
</reference>
<keyword evidence="2" id="KW-1185">Reference proteome</keyword>
<dbReference type="EMBL" id="VHJK01000001">
    <property type="protein sequence ID" value="TRD11287.1"/>
    <property type="molecule type" value="Genomic_DNA"/>
</dbReference>
<dbReference type="OrthoDB" id="7506955at2"/>
<dbReference type="RefSeq" id="WP_142787553.1">
    <property type="nucleotide sequence ID" value="NZ_VHJK01000001.1"/>
</dbReference>
<organism evidence="1 2">
    <name type="scientific">Erythrobacter insulae</name>
    <dbReference type="NCBI Taxonomy" id="2584124"/>
    <lineage>
        <taxon>Bacteria</taxon>
        <taxon>Pseudomonadati</taxon>
        <taxon>Pseudomonadota</taxon>
        <taxon>Alphaproteobacteria</taxon>
        <taxon>Sphingomonadales</taxon>
        <taxon>Erythrobacteraceae</taxon>
        <taxon>Erythrobacter/Porphyrobacter group</taxon>
        <taxon>Erythrobacter</taxon>
    </lineage>
</organism>
<proteinExistence type="predicted"/>
<protein>
    <submittedName>
        <fullName evidence="1">Uncharacterized protein</fullName>
    </submittedName>
</protein>
<name>A0A547PAY9_9SPHN</name>
<evidence type="ECO:0000313" key="2">
    <source>
        <dbReference type="Proteomes" id="UP000316343"/>
    </source>
</evidence>
<dbReference type="AlphaFoldDB" id="A0A547PAY9"/>
<comment type="caution">
    <text evidence="1">The sequence shown here is derived from an EMBL/GenBank/DDBJ whole genome shotgun (WGS) entry which is preliminary data.</text>
</comment>
<gene>
    <name evidence="1" type="ORF">FGU71_05115</name>
</gene>
<sequence length="122" mass="13599">MRKSSEQAKRPLGSLAQRWEALHEQAAELAGLAQLAPEALSSDRDSFASVLGNSDEWQRELAWQSIEDIDAMMRPGLTALKVITSRGMDAGAPAQALWREFHSAREGVIRMLQTERRAQPRT</sequence>
<accession>A0A547PAY9</accession>